<evidence type="ECO:0000256" key="2">
    <source>
        <dbReference type="SAM" id="Coils"/>
    </source>
</evidence>
<dbReference type="SUPFAM" id="SSF47413">
    <property type="entry name" value="lambda repressor-like DNA-binding domains"/>
    <property type="match status" value="1"/>
</dbReference>
<dbReference type="PANTHER" id="PTHR46558">
    <property type="entry name" value="TRACRIPTIONAL REGULATORY PROTEIN-RELATED-RELATED"/>
    <property type="match status" value="1"/>
</dbReference>
<name>A0ABX7Q627_9BACT</name>
<dbReference type="InterPro" id="IPR001387">
    <property type="entry name" value="Cro/C1-type_HTH"/>
</dbReference>
<dbReference type="Proteomes" id="UP000663651">
    <property type="component" value="Chromosome"/>
</dbReference>
<sequence>MKTTKELLGARIKELRKARKLSQEELAELIGVEPQHMSRLEVGKSYPSLDRLEKIATVLEVPLKDFFDFSHLDDAGERRAGIDQLVKDLSEDQQRFVYRMLKMLKETTRGE</sequence>
<feature type="domain" description="HTH cro/C1-type" evidence="3">
    <location>
        <begin position="12"/>
        <end position="66"/>
    </location>
</feature>
<protein>
    <submittedName>
        <fullName evidence="4">Helix-turn-helix transcriptional regulator</fullName>
    </submittedName>
</protein>
<dbReference type="RefSeq" id="WP_207164677.1">
    <property type="nucleotide sequence ID" value="NZ_CP071382.1"/>
</dbReference>
<evidence type="ECO:0000313" key="5">
    <source>
        <dbReference type="Proteomes" id="UP000663651"/>
    </source>
</evidence>
<keyword evidence="5" id="KW-1185">Reference proteome</keyword>
<evidence type="ECO:0000313" key="4">
    <source>
        <dbReference type="EMBL" id="QSV46899.1"/>
    </source>
</evidence>
<dbReference type="PROSITE" id="PS50943">
    <property type="entry name" value="HTH_CROC1"/>
    <property type="match status" value="1"/>
</dbReference>
<gene>
    <name evidence="4" type="ORF">JZM60_06440</name>
</gene>
<reference evidence="4 5" key="1">
    <citation type="submission" date="2021-03" db="EMBL/GenBank/DDBJ databases">
        <title>Geobacter metallireducens gen. nov. sp. nov., a microorganism capable of coupling the complete oxidation of organic compounds to the reduction of iron and other metals.</title>
        <authorList>
            <person name="Li Y."/>
        </authorList>
    </citation>
    <scope>NUCLEOTIDE SEQUENCE [LARGE SCALE GENOMIC DNA]</scope>
    <source>
        <strain evidence="4 5">Jerry-YX</strain>
    </source>
</reference>
<keyword evidence="1" id="KW-0238">DNA-binding</keyword>
<evidence type="ECO:0000259" key="3">
    <source>
        <dbReference type="PROSITE" id="PS50943"/>
    </source>
</evidence>
<feature type="coiled-coil region" evidence="2">
    <location>
        <begin position="5"/>
        <end position="32"/>
    </location>
</feature>
<proteinExistence type="predicted"/>
<dbReference type="EMBL" id="CP071382">
    <property type="protein sequence ID" value="QSV46899.1"/>
    <property type="molecule type" value="Genomic_DNA"/>
</dbReference>
<dbReference type="Gene3D" id="1.10.260.40">
    <property type="entry name" value="lambda repressor-like DNA-binding domains"/>
    <property type="match status" value="1"/>
</dbReference>
<dbReference type="Pfam" id="PF01381">
    <property type="entry name" value="HTH_3"/>
    <property type="match status" value="1"/>
</dbReference>
<accession>A0ABX7Q627</accession>
<dbReference type="CDD" id="cd00093">
    <property type="entry name" value="HTH_XRE"/>
    <property type="match status" value="1"/>
</dbReference>
<dbReference type="SMART" id="SM00530">
    <property type="entry name" value="HTH_XRE"/>
    <property type="match status" value="1"/>
</dbReference>
<dbReference type="PANTHER" id="PTHR46558:SF11">
    <property type="entry name" value="HTH-TYPE TRANSCRIPTIONAL REGULATOR XRE"/>
    <property type="match status" value="1"/>
</dbReference>
<keyword evidence="2" id="KW-0175">Coiled coil</keyword>
<evidence type="ECO:0000256" key="1">
    <source>
        <dbReference type="ARBA" id="ARBA00023125"/>
    </source>
</evidence>
<dbReference type="InterPro" id="IPR010982">
    <property type="entry name" value="Lambda_DNA-bd_dom_sf"/>
</dbReference>
<organism evidence="4 5">
    <name type="scientific">Geobacter benzoatilyticus</name>
    <dbReference type="NCBI Taxonomy" id="2815309"/>
    <lineage>
        <taxon>Bacteria</taxon>
        <taxon>Pseudomonadati</taxon>
        <taxon>Thermodesulfobacteriota</taxon>
        <taxon>Desulfuromonadia</taxon>
        <taxon>Geobacterales</taxon>
        <taxon>Geobacteraceae</taxon>
        <taxon>Geobacter</taxon>
    </lineage>
</organism>